<feature type="region of interest" description="Disordered" evidence="5">
    <location>
        <begin position="155"/>
        <end position="221"/>
    </location>
</feature>
<dbReference type="InterPro" id="IPR001965">
    <property type="entry name" value="Znf_PHD"/>
</dbReference>
<dbReference type="SUPFAM" id="SSF57903">
    <property type="entry name" value="FYVE/PHD zinc finger"/>
    <property type="match status" value="2"/>
</dbReference>
<dbReference type="EMBL" id="LR788967">
    <property type="protein sequence ID" value="CAB3264829.1"/>
    <property type="molecule type" value="mRNA"/>
</dbReference>
<feature type="compositionally biased region" description="Basic residues" evidence="5">
    <location>
        <begin position="1063"/>
        <end position="1074"/>
    </location>
</feature>
<dbReference type="InterPro" id="IPR019787">
    <property type="entry name" value="Znf_PHD-finger"/>
</dbReference>
<feature type="compositionally biased region" description="Polar residues" evidence="5">
    <location>
        <begin position="1294"/>
        <end position="1311"/>
    </location>
</feature>
<dbReference type="InterPro" id="IPR013083">
    <property type="entry name" value="Znf_RING/FYVE/PHD"/>
</dbReference>
<evidence type="ECO:0000256" key="3">
    <source>
        <dbReference type="ARBA" id="ARBA00022833"/>
    </source>
</evidence>
<organism evidence="7">
    <name type="scientific">Phallusia mammillata</name>
    <dbReference type="NCBI Taxonomy" id="59560"/>
    <lineage>
        <taxon>Eukaryota</taxon>
        <taxon>Metazoa</taxon>
        <taxon>Chordata</taxon>
        <taxon>Tunicata</taxon>
        <taxon>Ascidiacea</taxon>
        <taxon>Phlebobranchia</taxon>
        <taxon>Ascidiidae</taxon>
        <taxon>Phallusia</taxon>
    </lineage>
</organism>
<dbReference type="GO" id="GO:0070822">
    <property type="term" value="C:Sin3-type complex"/>
    <property type="evidence" value="ECO:0007669"/>
    <property type="project" value="TreeGrafter"/>
</dbReference>
<feature type="region of interest" description="Disordered" evidence="5">
    <location>
        <begin position="1282"/>
        <end position="1345"/>
    </location>
</feature>
<feature type="domain" description="PHD-type" evidence="6">
    <location>
        <begin position="319"/>
        <end position="369"/>
    </location>
</feature>
<dbReference type="GO" id="GO:0000122">
    <property type="term" value="P:negative regulation of transcription by RNA polymerase II"/>
    <property type="evidence" value="ECO:0007669"/>
    <property type="project" value="TreeGrafter"/>
</dbReference>
<evidence type="ECO:0000259" key="6">
    <source>
        <dbReference type="PROSITE" id="PS50016"/>
    </source>
</evidence>
<dbReference type="InterPro" id="IPR019786">
    <property type="entry name" value="Zinc_finger_PHD-type_CS"/>
</dbReference>
<feature type="compositionally biased region" description="Low complexity" evidence="5">
    <location>
        <begin position="1323"/>
        <end position="1345"/>
    </location>
</feature>
<evidence type="ECO:0000256" key="5">
    <source>
        <dbReference type="SAM" id="MobiDB-lite"/>
    </source>
</evidence>
<feature type="region of interest" description="Disordered" evidence="5">
    <location>
        <begin position="285"/>
        <end position="309"/>
    </location>
</feature>
<feature type="compositionally biased region" description="Basic and acidic residues" evidence="5">
    <location>
        <begin position="1075"/>
        <end position="1096"/>
    </location>
</feature>
<feature type="compositionally biased region" description="Basic and acidic residues" evidence="5">
    <location>
        <begin position="1144"/>
        <end position="1176"/>
    </location>
</feature>
<feature type="region of interest" description="Disordered" evidence="5">
    <location>
        <begin position="545"/>
        <end position="585"/>
    </location>
</feature>
<dbReference type="PROSITE" id="PS50016">
    <property type="entry name" value="ZF_PHD_2"/>
    <property type="match status" value="2"/>
</dbReference>
<dbReference type="Gene3D" id="3.30.40.10">
    <property type="entry name" value="Zinc/RING finger domain, C3HC4 (zinc finger)"/>
    <property type="match status" value="2"/>
</dbReference>
<dbReference type="PANTHER" id="PTHR46309:SF1">
    <property type="entry name" value="PHD FINGER PROTEIN 12"/>
    <property type="match status" value="1"/>
</dbReference>
<dbReference type="Pfam" id="PF16737">
    <property type="entry name" value="PHF12_MRG_bd"/>
    <property type="match status" value="1"/>
</dbReference>
<keyword evidence="3" id="KW-0862">Zinc</keyword>
<dbReference type="Pfam" id="PF00628">
    <property type="entry name" value="PHD"/>
    <property type="match status" value="2"/>
</dbReference>
<dbReference type="Gene3D" id="6.10.20.60">
    <property type="entry name" value="PHD finger protein 12"/>
    <property type="match status" value="1"/>
</dbReference>
<accession>A0A6F9DNW3</accession>
<evidence type="ECO:0000256" key="4">
    <source>
        <dbReference type="PROSITE-ProRule" id="PRU00146"/>
    </source>
</evidence>
<feature type="compositionally biased region" description="Polar residues" evidence="5">
    <location>
        <begin position="764"/>
        <end position="775"/>
    </location>
</feature>
<dbReference type="SMART" id="SM00249">
    <property type="entry name" value="PHD"/>
    <property type="match status" value="2"/>
</dbReference>
<feature type="region of interest" description="Disordered" evidence="5">
    <location>
        <begin position="414"/>
        <end position="484"/>
    </location>
</feature>
<evidence type="ECO:0000313" key="7">
    <source>
        <dbReference type="EMBL" id="CAB3264829.1"/>
    </source>
</evidence>
<feature type="compositionally biased region" description="Basic and acidic residues" evidence="5">
    <location>
        <begin position="1040"/>
        <end position="1062"/>
    </location>
</feature>
<feature type="compositionally biased region" description="Basic residues" evidence="5">
    <location>
        <begin position="1224"/>
        <end position="1235"/>
    </location>
</feature>
<dbReference type="CDD" id="cd15533">
    <property type="entry name" value="PHD1_PHF12"/>
    <property type="match status" value="1"/>
</dbReference>
<feature type="compositionally biased region" description="Basic and acidic residues" evidence="5">
    <location>
        <begin position="1102"/>
        <end position="1116"/>
    </location>
</feature>
<evidence type="ECO:0000256" key="2">
    <source>
        <dbReference type="ARBA" id="ARBA00022771"/>
    </source>
</evidence>
<dbReference type="FunFam" id="3.30.40.10:FF:000154">
    <property type="entry name" value="PHD finger protein 12"/>
    <property type="match status" value="1"/>
</dbReference>
<reference evidence="7" key="1">
    <citation type="submission" date="2020-04" db="EMBL/GenBank/DDBJ databases">
        <authorList>
            <person name="Neveu A P."/>
        </authorList>
    </citation>
    <scope>NUCLEOTIDE SEQUENCE</scope>
    <source>
        <tissue evidence="7">Whole embryo</tissue>
    </source>
</reference>
<feature type="compositionally biased region" description="Polar residues" evidence="5">
    <location>
        <begin position="172"/>
        <end position="200"/>
    </location>
</feature>
<feature type="compositionally biased region" description="Polar residues" evidence="5">
    <location>
        <begin position="545"/>
        <end position="563"/>
    </location>
</feature>
<protein>
    <submittedName>
        <fullName evidence="7">ZF(PHD)-21 zinc finger protein</fullName>
    </submittedName>
</protein>
<keyword evidence="2 4" id="KW-0863">Zinc-finger</keyword>
<keyword evidence="1" id="KW-0479">Metal-binding</keyword>
<dbReference type="GO" id="GO:0003714">
    <property type="term" value="F:transcription corepressor activity"/>
    <property type="evidence" value="ECO:0007669"/>
    <property type="project" value="InterPro"/>
</dbReference>
<evidence type="ECO:0000256" key="1">
    <source>
        <dbReference type="ARBA" id="ARBA00022723"/>
    </source>
</evidence>
<dbReference type="InterPro" id="IPR042163">
    <property type="entry name" value="PHF12"/>
</dbReference>
<dbReference type="InterPro" id="IPR031966">
    <property type="entry name" value="PHF12_MRG-bd"/>
</dbReference>
<feature type="compositionally biased region" description="Basic residues" evidence="5">
    <location>
        <begin position="414"/>
        <end position="429"/>
    </location>
</feature>
<feature type="compositionally biased region" description="Acidic residues" evidence="5">
    <location>
        <begin position="1029"/>
        <end position="1039"/>
    </location>
</feature>
<sequence>MTHAPLQCYDIDYTGGLMEKIQQLIAPPFSEEGARQERKRKAAEREMWRRRCNHETCDACGEGGDLLCCDCCPAAFHLQCCNPPLDEDKVPPGEWACHRCVVTGNIKVNDGHHRHTLTHTALSLLKQHQDDLGCLPKPLQETLQNHKNVLNVKRNDEKNAVLPNTVDGQKRPTPSSSPTLQQVVTTSRRRSSQGPSQTPAKSALKPELYQPADSASNSGSVYDKDWRKTVIKATTRGQKAILECDPELSKPSVTLDNPFGMLIAAASMDNTTLFELPNEYLLNAPLPGSKKKRSDGRGMGRSKKSTHEIDSNGLVPLPAKLCFICSKSCRVAALIHCDYCPLVFHPDCLDPPLTNPPSGRWMCPNHAERKLLDPHSCQLTKRTKIYDLFNKRIDQNDVQINFLKKCHRTFPPKPKSNHFTRKVRTRVPRSIKDHYRSPLNPPPPPADYLHLSTPTSVTLTNPPSEKSIGTSSETQPPRSSDEEQDLWLKSVVHLQTEIALHLERNKISKAISPSNIGQHTPKKLQELARNACVGYGAVLPAKELSTNSNDGQNETSAVDQSIATHPATLKRRNSDPVAHITNDNDLKRPKRADSVTIYKPVLLPDRPFTKLEFKPLCQLNGQIKVESGSNSTYVSKSSSHQAQKMFSRISTCFDSEEQDVEKNKVIDSMDLNGMKDSHGGNFQSTGHPEPVKWVMKKLAERLAGTNDSKQLEMLDDRLIKALAMQRLREILYTDQLDIDSILPDATKPTSHLEKESSSVHHKLQASSSNCSSRQQFENKTKMAEDTQTGKSTEVLDLNQSNVKQILPARAVFYHMETGKRKKMYYRSYTIGTVQDCDFVLSSVQHCNFVKARHACVFFDKLTEQYELVCYGDTIVDGIKFGANVFEKVPRSLQRGRHRNKMTPLTRAIKRLVKKKSGTQSRRPNLRSQASTSKATFRFKSPVGEKPEKVEPCGCAEQQDKVVSGWEGPAILHHGSVVKFGCIEFLFCLPQFAMLEPQGRAQESEQRMWHKTAAVLREAKRRPDIKPTEDDVYAFDDNDDVTGRFGDRPRRTCRKNKEEGEPRRRSRSSSTHKKKEVATKHASYEPETKSDERKRPDVLLPRDGARGQRHGLVEKSESNSSHGASATSSINDGDVTEMYSDDDRDFNNTDDMKPTRFSQRQKERQAKRKPISEKDRADDDEEQGSRARNSRSRTPLRGCSPVQSGSVIEAAMARKSDANEFHGGAAKRKKPSRQRHNSPLVRDDVTRPVKRQKTKEDEPKAQLLDFTMAALSETQNMALLGVVNSDSDGADSRPPSRTTGRMTSIDLTCNETLSEELDSPSLKSSTTASCSPISSRNLSPSSSSRSLLDEIRHTTDDLLAEAERRIATEEAVLSLVGMASQHSHPPQSQSRPADTTPLTHMQWNHVTNPHNNVTNNDVMTWNNNHNNVVISRSAKTTTVISEVQEKVRLQNDNSEAEHPWRANANTQEPPLICNNKIPVNNVHSSEGKEPLEVNADSSVNANDSESLFETIL</sequence>
<dbReference type="PANTHER" id="PTHR46309">
    <property type="entry name" value="PHD FINGER PROTEIN 12"/>
    <property type="match status" value="1"/>
</dbReference>
<feature type="compositionally biased region" description="Low complexity" evidence="5">
    <location>
        <begin position="1117"/>
        <end position="1128"/>
    </location>
</feature>
<dbReference type="InterPro" id="IPR038098">
    <property type="entry name" value="PHF12_MRG-bd_sf"/>
</dbReference>
<feature type="region of interest" description="Disordered" evidence="5">
    <location>
        <begin position="748"/>
        <end position="788"/>
    </location>
</feature>
<feature type="domain" description="PHD-type" evidence="6">
    <location>
        <begin position="54"/>
        <end position="103"/>
    </location>
</feature>
<feature type="region of interest" description="Disordered" evidence="5">
    <location>
        <begin position="1026"/>
        <end position="1260"/>
    </location>
</feature>
<proteinExistence type="evidence at transcript level"/>
<name>A0A6F9DNW3_9ASCI</name>
<dbReference type="CDD" id="cd15534">
    <property type="entry name" value="PHD2_PHF12_Rco1"/>
    <property type="match status" value="1"/>
</dbReference>
<dbReference type="PROSITE" id="PS01359">
    <property type="entry name" value="ZF_PHD_1"/>
    <property type="match status" value="1"/>
</dbReference>
<dbReference type="InterPro" id="IPR011011">
    <property type="entry name" value="Znf_FYVE_PHD"/>
</dbReference>
<gene>
    <name evidence="7" type="primary">Phf12</name>
</gene>
<feature type="compositionally biased region" description="Polar residues" evidence="5">
    <location>
        <begin position="452"/>
        <end position="478"/>
    </location>
</feature>
<feature type="compositionally biased region" description="Basic residues" evidence="5">
    <location>
        <begin position="289"/>
        <end position="304"/>
    </location>
</feature>
<dbReference type="GO" id="GO:0008270">
    <property type="term" value="F:zinc ion binding"/>
    <property type="evidence" value="ECO:0007669"/>
    <property type="project" value="UniProtKB-KW"/>
</dbReference>